<gene>
    <name evidence="2" type="ORF">F4Y08_16755</name>
</gene>
<sequence>MDLFQALIAHGNACGNRVLAQADWETDRDTIEYNYVETRRMLIEKASFSSSGMGMSGTRMRFWLTEVNYVVEKYFGPDLAPVGWFMPVCEEVTNVDRRLQTCTLYLGMVANRTRKLVVTGERPLERAVAEHRLTRQAADRYQERLRQLRRDCLSGRFPPAIVRNFELDG</sequence>
<accession>A0A6B1DZA9</accession>
<name>A0A6B1DZA9_9CHLR</name>
<evidence type="ECO:0000256" key="1">
    <source>
        <dbReference type="SAM" id="Coils"/>
    </source>
</evidence>
<organism evidence="2">
    <name type="scientific">Caldilineaceae bacterium SB0662_bin_9</name>
    <dbReference type="NCBI Taxonomy" id="2605258"/>
    <lineage>
        <taxon>Bacteria</taxon>
        <taxon>Bacillati</taxon>
        <taxon>Chloroflexota</taxon>
        <taxon>Caldilineae</taxon>
        <taxon>Caldilineales</taxon>
        <taxon>Caldilineaceae</taxon>
    </lineage>
</organism>
<reference evidence="2" key="1">
    <citation type="submission" date="2019-09" db="EMBL/GenBank/DDBJ databases">
        <title>Characterisation of the sponge microbiome using genome-centric metagenomics.</title>
        <authorList>
            <person name="Engelberts J.P."/>
            <person name="Robbins S.J."/>
            <person name="De Goeij J.M."/>
            <person name="Aranda M."/>
            <person name="Bell S.C."/>
            <person name="Webster N.S."/>
        </authorList>
    </citation>
    <scope>NUCLEOTIDE SEQUENCE</scope>
    <source>
        <strain evidence="2">SB0662_bin_9</strain>
    </source>
</reference>
<dbReference type="Gene3D" id="2.40.380.10">
    <property type="entry name" value="FomD-like"/>
    <property type="match status" value="1"/>
</dbReference>
<feature type="coiled-coil region" evidence="1">
    <location>
        <begin position="124"/>
        <end position="151"/>
    </location>
</feature>
<comment type="caution">
    <text evidence="2">The sequence shown here is derived from an EMBL/GenBank/DDBJ whole genome shotgun (WGS) entry which is preliminary data.</text>
</comment>
<dbReference type="AlphaFoldDB" id="A0A6B1DZA9"/>
<dbReference type="EMBL" id="VXPY01000121">
    <property type="protein sequence ID" value="MYD91953.1"/>
    <property type="molecule type" value="Genomic_DNA"/>
</dbReference>
<evidence type="ECO:0000313" key="2">
    <source>
        <dbReference type="EMBL" id="MYD91953.1"/>
    </source>
</evidence>
<protein>
    <submittedName>
        <fullName evidence="2">Uncharacterized protein</fullName>
    </submittedName>
</protein>
<keyword evidence="1" id="KW-0175">Coiled coil</keyword>
<dbReference type="InterPro" id="IPR035930">
    <property type="entry name" value="FomD-like_sf"/>
</dbReference>
<proteinExistence type="predicted"/>